<dbReference type="PROSITE" id="PS00878">
    <property type="entry name" value="ODR_DC_2_1"/>
    <property type="match status" value="1"/>
</dbReference>
<dbReference type="NCBIfam" id="TIGR01048">
    <property type="entry name" value="lysA"/>
    <property type="match status" value="1"/>
</dbReference>
<dbReference type="Pfam" id="PF02784">
    <property type="entry name" value="Orn_Arg_deC_N"/>
    <property type="match status" value="1"/>
</dbReference>
<reference evidence="17 18" key="1">
    <citation type="submission" date="2019-03" db="EMBL/GenBank/DDBJ databases">
        <title>Genomic analyses of the natural microbiome of Caenorhabditis elegans.</title>
        <authorList>
            <person name="Samuel B."/>
        </authorList>
    </citation>
    <scope>NUCLEOTIDE SEQUENCE [LARGE SCALE GENOMIC DNA]</scope>
    <source>
        <strain evidence="17 18">JUb89</strain>
    </source>
</reference>
<dbReference type="InterPro" id="IPR022657">
    <property type="entry name" value="De-COase2_CS"/>
</dbReference>
<dbReference type="PRINTS" id="PR01181">
    <property type="entry name" value="DAPDCRBXLASE"/>
</dbReference>
<protein>
    <recommendedName>
        <fullName evidence="11 12">Diaminopimelate decarboxylase</fullName>
        <shortName evidence="12">DAP decarboxylase</shortName>
        <shortName evidence="12">DAPDC</shortName>
        <ecNumber evidence="10 12">4.1.1.20</ecNumber>
    </recommendedName>
</protein>
<dbReference type="InterPro" id="IPR000183">
    <property type="entry name" value="Orn/DAP/Arg_de-COase"/>
</dbReference>
<keyword evidence="4 12" id="KW-0663">Pyridoxal phosphate</keyword>
<dbReference type="AlphaFoldDB" id="A0A4R1Y5A4"/>
<dbReference type="CDD" id="cd06828">
    <property type="entry name" value="PLPDE_III_DapDC"/>
    <property type="match status" value="1"/>
</dbReference>
<accession>A0A4R1Y5A4</accession>
<gene>
    <name evidence="12" type="primary">lysA</name>
    <name evidence="17" type="ORF">EC844_10955</name>
</gene>
<dbReference type="Gene3D" id="3.20.20.10">
    <property type="entry name" value="Alanine racemase"/>
    <property type="match status" value="1"/>
</dbReference>
<evidence type="ECO:0000256" key="11">
    <source>
        <dbReference type="ARBA" id="ARBA00074972"/>
    </source>
</evidence>
<dbReference type="InterPro" id="IPR022644">
    <property type="entry name" value="De-COase2_N"/>
</dbReference>
<dbReference type="SUPFAM" id="SSF50621">
    <property type="entry name" value="Alanine racemase C-terminal domain-like"/>
    <property type="match status" value="1"/>
</dbReference>
<dbReference type="InterPro" id="IPR009006">
    <property type="entry name" value="Ala_racemase/Decarboxylase_C"/>
</dbReference>
<dbReference type="Pfam" id="PF00278">
    <property type="entry name" value="Orn_DAP_Arg_deC"/>
    <property type="match status" value="1"/>
</dbReference>
<dbReference type="PROSITE" id="PS00879">
    <property type="entry name" value="ODR_DC_2_2"/>
    <property type="match status" value="1"/>
</dbReference>
<keyword evidence="5 12" id="KW-0457">Lysine biosynthesis</keyword>
<comment type="function">
    <text evidence="12">Specifically catalyzes the decarboxylation of meso-diaminopimelate (meso-DAP) to L-lysine.</text>
</comment>
<comment type="catalytic activity">
    <reaction evidence="7 12 14">
        <text>meso-2,6-diaminopimelate + H(+) = L-lysine + CO2</text>
        <dbReference type="Rhea" id="RHEA:15101"/>
        <dbReference type="ChEBI" id="CHEBI:15378"/>
        <dbReference type="ChEBI" id="CHEBI:16526"/>
        <dbReference type="ChEBI" id="CHEBI:32551"/>
        <dbReference type="ChEBI" id="CHEBI:57791"/>
        <dbReference type="EC" id="4.1.1.20"/>
    </reaction>
</comment>
<evidence type="ECO:0000256" key="2">
    <source>
        <dbReference type="ARBA" id="ARBA00022605"/>
    </source>
</evidence>
<dbReference type="FunFam" id="3.20.20.10:FF:000003">
    <property type="entry name" value="Diaminopimelate decarboxylase"/>
    <property type="match status" value="1"/>
</dbReference>
<feature type="binding site" evidence="12">
    <location>
        <position position="311"/>
    </location>
    <ligand>
        <name>substrate</name>
    </ligand>
</feature>
<comment type="cofactor">
    <cofactor evidence="1 12 13 14">
        <name>pyridoxal 5'-phosphate</name>
        <dbReference type="ChEBI" id="CHEBI:597326"/>
    </cofactor>
</comment>
<evidence type="ECO:0000256" key="3">
    <source>
        <dbReference type="ARBA" id="ARBA00022793"/>
    </source>
</evidence>
<organism evidence="17 18">
    <name type="scientific">Acinetobacter calcoaceticus</name>
    <dbReference type="NCBI Taxonomy" id="471"/>
    <lineage>
        <taxon>Bacteria</taxon>
        <taxon>Pseudomonadati</taxon>
        <taxon>Pseudomonadota</taxon>
        <taxon>Gammaproteobacteria</taxon>
        <taxon>Moraxellales</taxon>
        <taxon>Moraxellaceae</taxon>
        <taxon>Acinetobacter</taxon>
        <taxon>Acinetobacter calcoaceticus/baumannii complex</taxon>
    </lineage>
</organism>
<evidence type="ECO:0000313" key="17">
    <source>
        <dbReference type="EMBL" id="TCM67283.1"/>
    </source>
</evidence>
<dbReference type="UniPathway" id="UPA00034">
    <property type="reaction ID" value="UER00027"/>
</dbReference>
<feature type="active site" description="Proton donor" evidence="13">
    <location>
        <position position="342"/>
    </location>
</feature>
<dbReference type="GO" id="GO:0030170">
    <property type="term" value="F:pyridoxal phosphate binding"/>
    <property type="evidence" value="ECO:0007669"/>
    <property type="project" value="UniProtKB-UniRule"/>
</dbReference>
<dbReference type="PRINTS" id="PR01179">
    <property type="entry name" value="ODADCRBXLASE"/>
</dbReference>
<dbReference type="PANTHER" id="PTHR43727">
    <property type="entry name" value="DIAMINOPIMELATE DECARBOXYLASE"/>
    <property type="match status" value="1"/>
</dbReference>
<dbReference type="InterPro" id="IPR002986">
    <property type="entry name" value="DAP_deCOOHase_LysA"/>
</dbReference>
<dbReference type="InterPro" id="IPR022653">
    <property type="entry name" value="De-COase2_pyr-phos_BS"/>
</dbReference>
<proteinExistence type="inferred from homology"/>
<feature type="domain" description="Orn/DAP/Arg decarboxylase 2 C-terminal" evidence="15">
    <location>
        <begin position="29"/>
        <end position="368"/>
    </location>
</feature>
<evidence type="ECO:0000256" key="6">
    <source>
        <dbReference type="ARBA" id="ARBA00023239"/>
    </source>
</evidence>
<dbReference type="PANTHER" id="PTHR43727:SF2">
    <property type="entry name" value="GROUP IV DECARBOXYLASE"/>
    <property type="match status" value="1"/>
</dbReference>
<dbReference type="GO" id="GO:0009089">
    <property type="term" value="P:lysine biosynthetic process via diaminopimelate"/>
    <property type="evidence" value="ECO:0007669"/>
    <property type="project" value="UniProtKB-UniRule"/>
</dbReference>
<feature type="binding site" evidence="12">
    <location>
        <position position="315"/>
    </location>
    <ligand>
        <name>substrate</name>
    </ligand>
</feature>
<keyword evidence="2 12" id="KW-0028">Amino-acid biosynthesis</keyword>
<dbReference type="GO" id="GO:0008836">
    <property type="term" value="F:diaminopimelate decarboxylase activity"/>
    <property type="evidence" value="ECO:0007669"/>
    <property type="project" value="UniProtKB-UniRule"/>
</dbReference>
<dbReference type="EMBL" id="SLVJ01000009">
    <property type="protein sequence ID" value="TCM67283.1"/>
    <property type="molecule type" value="Genomic_DNA"/>
</dbReference>
<evidence type="ECO:0000256" key="5">
    <source>
        <dbReference type="ARBA" id="ARBA00023154"/>
    </source>
</evidence>
<evidence type="ECO:0000256" key="7">
    <source>
        <dbReference type="ARBA" id="ARBA00050464"/>
    </source>
</evidence>
<dbReference type="Gene3D" id="2.40.37.10">
    <property type="entry name" value="Lyase, Ornithine Decarboxylase, Chain A, domain 1"/>
    <property type="match status" value="1"/>
</dbReference>
<dbReference type="EC" id="4.1.1.20" evidence="10 12"/>
<evidence type="ECO:0000256" key="10">
    <source>
        <dbReference type="ARBA" id="ARBA00066427"/>
    </source>
</evidence>
<feature type="binding site" evidence="12">
    <location>
        <position position="370"/>
    </location>
    <ligand>
        <name>substrate</name>
    </ligand>
</feature>
<comment type="similarity">
    <text evidence="9 12">Belongs to the Orn/Lys/Arg decarboxylase class-II family. LysA subfamily.</text>
</comment>
<name>A0A4R1Y5A4_ACICA</name>
<dbReference type="HAMAP" id="MF_02120">
    <property type="entry name" value="LysA"/>
    <property type="match status" value="1"/>
</dbReference>
<keyword evidence="18" id="KW-1185">Reference proteome</keyword>
<evidence type="ECO:0000256" key="13">
    <source>
        <dbReference type="PIRSR" id="PIRSR600183-50"/>
    </source>
</evidence>
<evidence type="ECO:0000256" key="1">
    <source>
        <dbReference type="ARBA" id="ARBA00001933"/>
    </source>
</evidence>
<feature type="binding site" evidence="12">
    <location>
        <position position="343"/>
    </location>
    <ligand>
        <name>substrate</name>
    </ligand>
</feature>
<feature type="binding site" evidence="12">
    <location>
        <position position="370"/>
    </location>
    <ligand>
        <name>pyridoxal 5'-phosphate</name>
        <dbReference type="ChEBI" id="CHEBI:597326"/>
    </ligand>
</feature>
<evidence type="ECO:0000256" key="14">
    <source>
        <dbReference type="RuleBase" id="RU003738"/>
    </source>
</evidence>
<feature type="binding site" evidence="12">
    <location>
        <position position="275"/>
    </location>
    <ligand>
        <name>substrate</name>
    </ligand>
</feature>
<evidence type="ECO:0000256" key="12">
    <source>
        <dbReference type="HAMAP-Rule" id="MF_02120"/>
    </source>
</evidence>
<comment type="subunit">
    <text evidence="12">Homodimer.</text>
</comment>
<evidence type="ECO:0000259" key="16">
    <source>
        <dbReference type="Pfam" id="PF02784"/>
    </source>
</evidence>
<dbReference type="InterPro" id="IPR022643">
    <property type="entry name" value="De-COase2_C"/>
</dbReference>
<feature type="binding site" evidence="12">
    <location>
        <position position="238"/>
    </location>
    <ligand>
        <name>pyridoxal 5'-phosphate</name>
        <dbReference type="ChEBI" id="CHEBI:597326"/>
    </ligand>
</feature>
<keyword evidence="3 12" id="KW-0210">Decarboxylase</keyword>
<keyword evidence="6 12" id="KW-0456">Lyase</keyword>
<sequence>MGFTRIEGVLHAEQCALDQLAQQFSTPLYVYSKAALQNNYLALDRAFDFIEHQICFAVKSNSNLAVLNVLAKLGSGFDIVTGGELARVLAAGGDPSKIVFSGLGKTEADIQKALEVGIACFNVESHAELDRIEKVAAALGRKAPISLRVNPDVDAKTHPYISTGLKENKFGIPSDVVFETYQYAASLPHLDIVGIDCHIGSQLTETQPFVDALDRVIGMIKQLKALGITLKHIDIGGGLGVQYQDEMPPSFAEYAQAMRPALEQLGLKVYMEPGRCISAHAGVLLTKVDLLKPTNHRNFAIIDAAMNDLIRPSLYQAWMDIQSVKPSATVQSKPWDIVGAICETGDFLGKQRDLALQQGDYLAVFAAGAYGFVMSSNYNSRGRAAEIMVDADKAYVIRERETIESLWENEHLLPEE</sequence>
<evidence type="ECO:0000313" key="18">
    <source>
        <dbReference type="Proteomes" id="UP000294963"/>
    </source>
</evidence>
<comment type="caution">
    <text evidence="17">The sequence shown here is derived from an EMBL/GenBank/DDBJ whole genome shotgun (WGS) entry which is preliminary data.</text>
</comment>
<feature type="modified residue" description="N6-(pyridoxal phosphate)lysine" evidence="12 13">
    <location>
        <position position="59"/>
    </location>
</feature>
<evidence type="ECO:0000256" key="9">
    <source>
        <dbReference type="ARBA" id="ARBA00060983"/>
    </source>
</evidence>
<comment type="pathway">
    <text evidence="8 12 14">Amino-acid biosynthesis; L-lysine biosynthesis via DAP pathway; L-lysine from DL-2,6-diaminopimelate: step 1/1.</text>
</comment>
<feature type="domain" description="Orn/DAP/Arg decarboxylase 2 N-terminal" evidence="16">
    <location>
        <begin position="38"/>
        <end position="279"/>
    </location>
</feature>
<evidence type="ECO:0000256" key="4">
    <source>
        <dbReference type="ARBA" id="ARBA00022898"/>
    </source>
</evidence>
<dbReference type="SUPFAM" id="SSF51419">
    <property type="entry name" value="PLP-binding barrel"/>
    <property type="match status" value="1"/>
</dbReference>
<dbReference type="InterPro" id="IPR029066">
    <property type="entry name" value="PLP-binding_barrel"/>
</dbReference>
<dbReference type="Proteomes" id="UP000294963">
    <property type="component" value="Unassembled WGS sequence"/>
</dbReference>
<dbReference type="FunFam" id="2.40.37.10:FF:000003">
    <property type="entry name" value="Diaminopimelate decarboxylase"/>
    <property type="match status" value="1"/>
</dbReference>
<evidence type="ECO:0000256" key="8">
    <source>
        <dbReference type="ARBA" id="ARBA00060643"/>
    </source>
</evidence>
<feature type="binding site" evidence="12">
    <location>
        <begin position="272"/>
        <end position="275"/>
    </location>
    <ligand>
        <name>pyridoxal 5'-phosphate</name>
        <dbReference type="ChEBI" id="CHEBI:597326"/>
    </ligand>
</feature>
<evidence type="ECO:0000259" key="15">
    <source>
        <dbReference type="Pfam" id="PF00278"/>
    </source>
</evidence>
<dbReference type="OrthoDB" id="9802241at2"/>